<gene>
    <name evidence="2" type="ORF">DNTS_021893</name>
</gene>
<accession>A0A553QK86</accession>
<feature type="region of interest" description="Disordered" evidence="1">
    <location>
        <begin position="66"/>
        <end position="85"/>
    </location>
</feature>
<evidence type="ECO:0000313" key="3">
    <source>
        <dbReference type="Proteomes" id="UP000316079"/>
    </source>
</evidence>
<keyword evidence="3" id="KW-1185">Reference proteome</keyword>
<sequence length="85" mass="9442">MFQNSNLNVVEANITLVQSSGSELGMFSSEQLRIAGSSISIALQLCPLEKTFSFLFLLLFKISEPSQSPTDQTQRLSLKEQTRLC</sequence>
<organism evidence="2 3">
    <name type="scientific">Danionella cerebrum</name>
    <dbReference type="NCBI Taxonomy" id="2873325"/>
    <lineage>
        <taxon>Eukaryota</taxon>
        <taxon>Metazoa</taxon>
        <taxon>Chordata</taxon>
        <taxon>Craniata</taxon>
        <taxon>Vertebrata</taxon>
        <taxon>Euteleostomi</taxon>
        <taxon>Actinopterygii</taxon>
        <taxon>Neopterygii</taxon>
        <taxon>Teleostei</taxon>
        <taxon>Ostariophysi</taxon>
        <taxon>Cypriniformes</taxon>
        <taxon>Danionidae</taxon>
        <taxon>Danioninae</taxon>
        <taxon>Danionella</taxon>
    </lineage>
</organism>
<reference evidence="2 3" key="1">
    <citation type="journal article" date="2019" name="Sci. Data">
        <title>Hybrid genome assembly and annotation of Danionella translucida.</title>
        <authorList>
            <person name="Kadobianskyi M."/>
            <person name="Schulze L."/>
            <person name="Schuelke M."/>
            <person name="Judkewitz B."/>
        </authorList>
    </citation>
    <scope>NUCLEOTIDE SEQUENCE [LARGE SCALE GENOMIC DNA]</scope>
    <source>
        <strain evidence="2 3">Bolton</strain>
    </source>
</reference>
<protein>
    <submittedName>
        <fullName evidence="2">Uncharacterized protein</fullName>
    </submittedName>
</protein>
<dbReference type="Proteomes" id="UP000316079">
    <property type="component" value="Unassembled WGS sequence"/>
</dbReference>
<comment type="caution">
    <text evidence="2">The sequence shown here is derived from an EMBL/GenBank/DDBJ whole genome shotgun (WGS) entry which is preliminary data.</text>
</comment>
<dbReference type="EMBL" id="SRMA01025850">
    <property type="protein sequence ID" value="TRY90400.1"/>
    <property type="molecule type" value="Genomic_DNA"/>
</dbReference>
<evidence type="ECO:0000313" key="2">
    <source>
        <dbReference type="EMBL" id="TRY90400.1"/>
    </source>
</evidence>
<dbReference type="AlphaFoldDB" id="A0A553QK86"/>
<evidence type="ECO:0000256" key="1">
    <source>
        <dbReference type="SAM" id="MobiDB-lite"/>
    </source>
</evidence>
<proteinExistence type="predicted"/>
<feature type="compositionally biased region" description="Polar residues" evidence="1">
    <location>
        <begin position="66"/>
        <end position="76"/>
    </location>
</feature>
<name>A0A553QK86_9TELE</name>